<keyword evidence="2" id="KW-0732">Signal</keyword>
<organism evidence="3 4">
    <name type="scientific">Rhodococcus oryzae</name>
    <dbReference type="NCBI Taxonomy" id="2571143"/>
    <lineage>
        <taxon>Bacteria</taxon>
        <taxon>Bacillati</taxon>
        <taxon>Actinomycetota</taxon>
        <taxon>Actinomycetes</taxon>
        <taxon>Mycobacteriales</taxon>
        <taxon>Nocardiaceae</taxon>
        <taxon>Rhodococcus</taxon>
    </lineage>
</organism>
<name>A0ABY2RNH0_9NOCA</name>
<evidence type="ECO:0000313" key="3">
    <source>
        <dbReference type="EMBL" id="TJZ80021.1"/>
    </source>
</evidence>
<evidence type="ECO:0000256" key="2">
    <source>
        <dbReference type="SAM" id="SignalP"/>
    </source>
</evidence>
<dbReference type="RefSeq" id="WP_136907318.1">
    <property type="nucleotide sequence ID" value="NZ_SUMD01000002.1"/>
</dbReference>
<feature type="region of interest" description="Disordered" evidence="1">
    <location>
        <begin position="23"/>
        <end position="52"/>
    </location>
</feature>
<evidence type="ECO:0008006" key="5">
    <source>
        <dbReference type="Google" id="ProtNLM"/>
    </source>
</evidence>
<accession>A0ABY2RNH0</accession>
<reference evidence="3 4" key="1">
    <citation type="submission" date="2019-04" db="EMBL/GenBank/DDBJ databases">
        <title>Rhodococcus oryzae sp. nov., a novel actinomycete isolated from rhizosphere soil of rice (Oryza sativa L.).</title>
        <authorList>
            <person name="Li C."/>
        </authorList>
    </citation>
    <scope>NUCLEOTIDE SEQUENCE [LARGE SCALE GENOMIC DNA]</scope>
    <source>
        <strain evidence="3 4">NEAU-CX67</strain>
    </source>
</reference>
<dbReference type="EMBL" id="SUMD01000002">
    <property type="protein sequence ID" value="TJZ80021.1"/>
    <property type="molecule type" value="Genomic_DNA"/>
</dbReference>
<protein>
    <recommendedName>
        <fullName evidence="5">Secreted protein</fullName>
    </recommendedName>
</protein>
<keyword evidence="4" id="KW-1185">Reference proteome</keyword>
<evidence type="ECO:0000313" key="4">
    <source>
        <dbReference type="Proteomes" id="UP000305109"/>
    </source>
</evidence>
<evidence type="ECO:0000256" key="1">
    <source>
        <dbReference type="SAM" id="MobiDB-lite"/>
    </source>
</evidence>
<gene>
    <name evidence="3" type="ORF">FCG67_03780</name>
</gene>
<feature type="signal peptide" evidence="2">
    <location>
        <begin position="1"/>
        <end position="18"/>
    </location>
</feature>
<dbReference type="PROSITE" id="PS51257">
    <property type="entry name" value="PROKAR_LIPOPROTEIN"/>
    <property type="match status" value="1"/>
</dbReference>
<dbReference type="Proteomes" id="UP000305109">
    <property type="component" value="Unassembled WGS sequence"/>
</dbReference>
<sequence>MKTARLVTALFASVILLAGCGQSDSPTPADLSTVSSASPTVTEPEASDPEPPLVVEPVPALVESEQVLTEPNHSVVEEEPYIVDCQAGMGPIITYWSDGTTTGYSDYCQSAHDKAGRDEAAANTPTCDGVKCTYPNGATMPDPNAAPPIPDDRCTNQINYAGDPRSNAEINSIGAATGRCPDPIT</sequence>
<proteinExistence type="predicted"/>
<comment type="caution">
    <text evidence="3">The sequence shown here is derived from an EMBL/GenBank/DDBJ whole genome shotgun (WGS) entry which is preliminary data.</text>
</comment>
<feature type="chain" id="PRO_5045424784" description="Secreted protein" evidence="2">
    <location>
        <begin position="19"/>
        <end position="185"/>
    </location>
</feature>
<feature type="compositionally biased region" description="Polar residues" evidence="1">
    <location>
        <begin position="23"/>
        <end position="41"/>
    </location>
</feature>